<organism evidence="1 2">
    <name type="scientific">Pseudodesulfovibrio nedwellii</name>
    <dbReference type="NCBI Taxonomy" id="2973072"/>
    <lineage>
        <taxon>Bacteria</taxon>
        <taxon>Pseudomonadati</taxon>
        <taxon>Thermodesulfobacteriota</taxon>
        <taxon>Desulfovibrionia</taxon>
        <taxon>Desulfovibrionales</taxon>
        <taxon>Desulfovibrionaceae</taxon>
    </lineage>
</organism>
<protein>
    <submittedName>
        <fullName evidence="1">Uncharacterized protein</fullName>
    </submittedName>
</protein>
<dbReference type="EMBL" id="AP026709">
    <property type="protein sequence ID" value="BDQ38030.1"/>
    <property type="molecule type" value="Genomic_DNA"/>
</dbReference>
<proteinExistence type="predicted"/>
<evidence type="ECO:0000313" key="2">
    <source>
        <dbReference type="Proteomes" id="UP001317742"/>
    </source>
</evidence>
<dbReference type="RefSeq" id="WP_281760538.1">
    <property type="nucleotide sequence ID" value="NZ_AP026709.1"/>
</dbReference>
<reference evidence="1 2" key="1">
    <citation type="submission" date="2022-08" db="EMBL/GenBank/DDBJ databases">
        <title>Genome Sequence of the sulphate-reducing bacterium, Pseudodesulfovibrio sp. SYK.</title>
        <authorList>
            <person name="Kondo R."/>
            <person name="Kataoka T."/>
        </authorList>
    </citation>
    <scope>NUCLEOTIDE SEQUENCE [LARGE SCALE GENOMIC DNA]</scope>
    <source>
        <strain evidence="1 2">SYK</strain>
    </source>
</reference>
<accession>A0ABM8B2K5</accession>
<gene>
    <name evidence="1" type="ORF">SYK_23900</name>
</gene>
<dbReference type="Proteomes" id="UP001317742">
    <property type="component" value="Chromosome"/>
</dbReference>
<evidence type="ECO:0000313" key="1">
    <source>
        <dbReference type="EMBL" id="BDQ38030.1"/>
    </source>
</evidence>
<sequence>MPRTKEEQEKETRKYIHDSIHRRDDLKKLIKEMPSLNVYRTPPSDENYRRCGCASIGFRVNEDLRLYLVMISDKTLDGVPDKTLAKLSGLELWKQSHDSEEIMRFFGRYYEPDKYDDTRLIVDRGWLELSNDTGNDWSTFKSSEEKRIYREAMPAEEKQRLKEEGRKELAEVAELALGIIRHDQRKAIKEMLKSWLPWNWFRR</sequence>
<keyword evidence="2" id="KW-1185">Reference proteome</keyword>
<name>A0ABM8B2K5_9BACT</name>